<keyword evidence="4" id="KW-0949">S-adenosyl-L-methionine</keyword>
<dbReference type="GO" id="GO:0008270">
    <property type="term" value="F:zinc ion binding"/>
    <property type="evidence" value="ECO:0007669"/>
    <property type="project" value="InterPro"/>
</dbReference>
<evidence type="ECO:0000256" key="1">
    <source>
        <dbReference type="ARBA" id="ARBA00004286"/>
    </source>
</evidence>
<dbReference type="EMBL" id="KB311882">
    <property type="protein sequence ID" value="ELT88290.1"/>
    <property type="molecule type" value="Genomic_DNA"/>
</dbReference>
<dbReference type="GO" id="GO:0002039">
    <property type="term" value="F:p53 binding"/>
    <property type="evidence" value="ECO:0007669"/>
    <property type="project" value="InterPro"/>
</dbReference>
<dbReference type="OrthoDB" id="616263at2759"/>
<dbReference type="GO" id="GO:0005634">
    <property type="term" value="C:nucleus"/>
    <property type="evidence" value="ECO:0007669"/>
    <property type="project" value="InterPro"/>
</dbReference>
<dbReference type="InterPro" id="IPR001214">
    <property type="entry name" value="SET_dom"/>
</dbReference>
<dbReference type="SMART" id="SM00468">
    <property type="entry name" value="PreSET"/>
    <property type="match status" value="1"/>
</dbReference>
<dbReference type="EnsemblMetazoa" id="CapteT206547">
    <property type="protein sequence ID" value="CapteP206547"/>
    <property type="gene ID" value="CapteG206547"/>
</dbReference>
<feature type="domain" description="Pre-SET" evidence="6">
    <location>
        <begin position="68"/>
        <end position="131"/>
    </location>
</feature>
<evidence type="ECO:0000313" key="9">
    <source>
        <dbReference type="Proteomes" id="UP000014760"/>
    </source>
</evidence>
<evidence type="ECO:0000259" key="6">
    <source>
        <dbReference type="PROSITE" id="PS50867"/>
    </source>
</evidence>
<dbReference type="GO" id="GO:0032259">
    <property type="term" value="P:methylation"/>
    <property type="evidence" value="ECO:0007669"/>
    <property type="project" value="UniProtKB-KW"/>
</dbReference>
<reference evidence="9" key="1">
    <citation type="submission" date="2012-12" db="EMBL/GenBank/DDBJ databases">
        <authorList>
            <person name="Hellsten U."/>
            <person name="Grimwood J."/>
            <person name="Chapman J.A."/>
            <person name="Shapiro H."/>
            <person name="Aerts A."/>
            <person name="Otillar R.P."/>
            <person name="Terry A.Y."/>
            <person name="Boore J.L."/>
            <person name="Simakov O."/>
            <person name="Marletaz F."/>
            <person name="Cho S.-J."/>
            <person name="Edsinger-Gonzales E."/>
            <person name="Havlak P."/>
            <person name="Kuo D.-H."/>
            <person name="Larsson T."/>
            <person name="Lv J."/>
            <person name="Arendt D."/>
            <person name="Savage R."/>
            <person name="Osoegawa K."/>
            <person name="de Jong P."/>
            <person name="Lindberg D.R."/>
            <person name="Seaver E.C."/>
            <person name="Weisblat D.A."/>
            <person name="Putnam N.H."/>
            <person name="Grigoriev I.V."/>
            <person name="Rokhsar D.S."/>
        </authorList>
    </citation>
    <scope>NUCLEOTIDE SEQUENCE</scope>
    <source>
        <strain evidence="9">I ESC-2004</strain>
    </source>
</reference>
<keyword evidence="9" id="KW-1185">Reference proteome</keyword>
<dbReference type="InterPro" id="IPR007728">
    <property type="entry name" value="Pre-SET_dom"/>
</dbReference>
<evidence type="ECO:0000259" key="5">
    <source>
        <dbReference type="PROSITE" id="PS50280"/>
    </source>
</evidence>
<dbReference type="InterPro" id="IPR046341">
    <property type="entry name" value="SET_dom_sf"/>
</dbReference>
<dbReference type="PANTHER" id="PTHR46307:SF4">
    <property type="entry name" value="G9A, ISOFORM B"/>
    <property type="match status" value="1"/>
</dbReference>
<keyword evidence="2" id="KW-0158">Chromosome</keyword>
<dbReference type="PROSITE" id="PS50280">
    <property type="entry name" value="SET"/>
    <property type="match status" value="1"/>
</dbReference>
<dbReference type="SMART" id="SM00317">
    <property type="entry name" value="SET"/>
    <property type="match status" value="1"/>
</dbReference>
<evidence type="ECO:0000256" key="4">
    <source>
        <dbReference type="ARBA" id="ARBA00022691"/>
    </source>
</evidence>
<dbReference type="PROSITE" id="PS50867">
    <property type="entry name" value="PRE_SET"/>
    <property type="match status" value="1"/>
</dbReference>
<sequence length="299" mass="34446">MFINAGCDLESPNEHGDRPLYISYGREANPVPVVNDCDDENYPNDFLYVQENVETVPLNINRTITSLRSCVCQGDCSSLHCVCGHSSIRCWYTKEGLLKDDFNYTDPPLLFECNKACHCWASCQNRVVQLGINVRLQVFRTIGRGWGCRTLQNVKKGSFVCEYVGELISDAEAESREDDSYLFDLDNKDVDTFCVDARKYGNVARFINHLCYPNLVPVKVFIEHQDLRFPRICFFASRDIVAGEELGFDYGDKFWVIKWKEFTCCCRSDFCRYSTDKIQDTINDYNRRMADEEAGRADL</sequence>
<proteinExistence type="predicted"/>
<gene>
    <name evidence="7" type="ORF">CAPTEDRAFT_206547</name>
</gene>
<keyword evidence="3" id="KW-0489">Methyltransferase</keyword>
<dbReference type="SUPFAM" id="SSF82199">
    <property type="entry name" value="SET domain"/>
    <property type="match status" value="1"/>
</dbReference>
<dbReference type="GO" id="GO:0046974">
    <property type="term" value="F:histone H3K9 methyltransferase activity"/>
    <property type="evidence" value="ECO:0007669"/>
    <property type="project" value="TreeGrafter"/>
</dbReference>
<dbReference type="GO" id="GO:0000785">
    <property type="term" value="C:chromatin"/>
    <property type="evidence" value="ECO:0007669"/>
    <property type="project" value="TreeGrafter"/>
</dbReference>
<evidence type="ECO:0000313" key="8">
    <source>
        <dbReference type="EnsemblMetazoa" id="CapteP206547"/>
    </source>
</evidence>
<accession>R7TA77</accession>
<dbReference type="Pfam" id="PF05033">
    <property type="entry name" value="Pre-SET"/>
    <property type="match status" value="1"/>
</dbReference>
<dbReference type="STRING" id="283909.R7TA77"/>
<dbReference type="EMBL" id="AMQN01015420">
    <property type="status" value="NOT_ANNOTATED_CDS"/>
    <property type="molecule type" value="Genomic_DNA"/>
</dbReference>
<dbReference type="AlphaFoldDB" id="R7TA77"/>
<name>R7TA77_CAPTE</name>
<comment type="subcellular location">
    <subcellularLocation>
        <location evidence="1">Chromosome</location>
    </subcellularLocation>
</comment>
<dbReference type="Proteomes" id="UP000014760">
    <property type="component" value="Unassembled WGS sequence"/>
</dbReference>
<reference evidence="7 9" key="2">
    <citation type="journal article" date="2013" name="Nature">
        <title>Insights into bilaterian evolution from three spiralian genomes.</title>
        <authorList>
            <person name="Simakov O."/>
            <person name="Marletaz F."/>
            <person name="Cho S.J."/>
            <person name="Edsinger-Gonzales E."/>
            <person name="Havlak P."/>
            <person name="Hellsten U."/>
            <person name="Kuo D.H."/>
            <person name="Larsson T."/>
            <person name="Lv J."/>
            <person name="Arendt D."/>
            <person name="Savage R."/>
            <person name="Osoegawa K."/>
            <person name="de Jong P."/>
            <person name="Grimwood J."/>
            <person name="Chapman J.A."/>
            <person name="Shapiro H."/>
            <person name="Aerts A."/>
            <person name="Otillar R.P."/>
            <person name="Terry A.Y."/>
            <person name="Boore J.L."/>
            <person name="Grigoriev I.V."/>
            <person name="Lindberg D.R."/>
            <person name="Seaver E.C."/>
            <person name="Weisblat D.A."/>
            <person name="Putnam N.H."/>
            <person name="Rokhsar D.S."/>
        </authorList>
    </citation>
    <scope>NUCLEOTIDE SEQUENCE</scope>
    <source>
        <strain evidence="7 9">I ESC-2004</strain>
    </source>
</reference>
<evidence type="ECO:0000313" key="7">
    <source>
        <dbReference type="EMBL" id="ELT88290.1"/>
    </source>
</evidence>
<dbReference type="Gene3D" id="2.170.270.10">
    <property type="entry name" value="SET domain"/>
    <property type="match status" value="1"/>
</dbReference>
<dbReference type="CDD" id="cd10543">
    <property type="entry name" value="SET_EHMT"/>
    <property type="match status" value="1"/>
</dbReference>
<evidence type="ECO:0000256" key="3">
    <source>
        <dbReference type="ARBA" id="ARBA00022603"/>
    </source>
</evidence>
<dbReference type="GO" id="GO:0000122">
    <property type="term" value="P:negative regulation of transcription by RNA polymerase II"/>
    <property type="evidence" value="ECO:0007669"/>
    <property type="project" value="TreeGrafter"/>
</dbReference>
<reference evidence="8" key="3">
    <citation type="submission" date="2015-06" db="UniProtKB">
        <authorList>
            <consortium name="EnsemblMetazoa"/>
        </authorList>
    </citation>
    <scope>IDENTIFICATION</scope>
</reference>
<dbReference type="OMA" id="VWMALNT"/>
<organism evidence="7">
    <name type="scientific">Capitella teleta</name>
    <name type="common">Polychaete worm</name>
    <dbReference type="NCBI Taxonomy" id="283909"/>
    <lineage>
        <taxon>Eukaryota</taxon>
        <taxon>Metazoa</taxon>
        <taxon>Spiralia</taxon>
        <taxon>Lophotrochozoa</taxon>
        <taxon>Annelida</taxon>
        <taxon>Polychaeta</taxon>
        <taxon>Sedentaria</taxon>
        <taxon>Scolecida</taxon>
        <taxon>Capitellidae</taxon>
        <taxon>Capitella</taxon>
    </lineage>
</organism>
<protein>
    <recommendedName>
        <fullName evidence="10">SET domain-containing protein</fullName>
    </recommendedName>
</protein>
<keyword evidence="3" id="KW-0808">Transferase</keyword>
<feature type="domain" description="SET" evidence="5">
    <location>
        <begin position="134"/>
        <end position="251"/>
    </location>
</feature>
<dbReference type="InterPro" id="IPR043550">
    <property type="entry name" value="EHMT1/EHMT2"/>
</dbReference>
<dbReference type="Pfam" id="PF00856">
    <property type="entry name" value="SET"/>
    <property type="match status" value="1"/>
</dbReference>
<dbReference type="PANTHER" id="PTHR46307">
    <property type="entry name" value="G9A, ISOFORM B"/>
    <property type="match status" value="1"/>
</dbReference>
<evidence type="ECO:0000256" key="2">
    <source>
        <dbReference type="ARBA" id="ARBA00022454"/>
    </source>
</evidence>
<evidence type="ECO:0008006" key="10">
    <source>
        <dbReference type="Google" id="ProtNLM"/>
    </source>
</evidence>
<dbReference type="HOGENOM" id="CLU_020840_3_1_1"/>